<evidence type="ECO:0000313" key="3">
    <source>
        <dbReference type="Proteomes" id="UP000000305"/>
    </source>
</evidence>
<feature type="compositionally biased region" description="Polar residues" evidence="1">
    <location>
        <begin position="82"/>
        <end position="92"/>
    </location>
</feature>
<accession>E9HNX7</accession>
<evidence type="ECO:0000313" key="2">
    <source>
        <dbReference type="EMBL" id="EFX66556.1"/>
    </source>
</evidence>
<evidence type="ECO:0000256" key="1">
    <source>
        <dbReference type="SAM" id="MobiDB-lite"/>
    </source>
</evidence>
<gene>
    <name evidence="2" type="ORF">DAPPUDRAFT_116212</name>
</gene>
<dbReference type="KEGG" id="dpx:DAPPUDRAFT_116212"/>
<sequence length="183" mass="19935">MAAKCTEVKCQMCPQLIDLTNPINKGEECFNSPKQNIGVYDENLWAELPQVHSQPLYDDSQMSPNSSVLDDTESIPLRGGFATSTQTDPSVSQPFHTFHFIAKLLTTGVPFEQQTEPSTCEASPSGSGSQKRNCDSSGEESSDQEKDVDKSGITTSTEHDETSGQNSKGDGERLSISLIFNHN</sequence>
<feature type="region of interest" description="Disordered" evidence="1">
    <location>
        <begin position="57"/>
        <end position="92"/>
    </location>
</feature>
<feature type="region of interest" description="Disordered" evidence="1">
    <location>
        <begin position="113"/>
        <end position="183"/>
    </location>
</feature>
<dbReference type="Proteomes" id="UP000000305">
    <property type="component" value="Unassembled WGS sequence"/>
</dbReference>
<reference evidence="2 3" key="1">
    <citation type="journal article" date="2011" name="Science">
        <title>The ecoresponsive genome of Daphnia pulex.</title>
        <authorList>
            <person name="Colbourne J.K."/>
            <person name="Pfrender M.E."/>
            <person name="Gilbert D."/>
            <person name="Thomas W.K."/>
            <person name="Tucker A."/>
            <person name="Oakley T.H."/>
            <person name="Tokishita S."/>
            <person name="Aerts A."/>
            <person name="Arnold G.J."/>
            <person name="Basu M.K."/>
            <person name="Bauer D.J."/>
            <person name="Caceres C.E."/>
            <person name="Carmel L."/>
            <person name="Casola C."/>
            <person name="Choi J.H."/>
            <person name="Detter J.C."/>
            <person name="Dong Q."/>
            <person name="Dusheyko S."/>
            <person name="Eads B.D."/>
            <person name="Frohlich T."/>
            <person name="Geiler-Samerotte K.A."/>
            <person name="Gerlach D."/>
            <person name="Hatcher P."/>
            <person name="Jogdeo S."/>
            <person name="Krijgsveld J."/>
            <person name="Kriventseva E.V."/>
            <person name="Kultz D."/>
            <person name="Laforsch C."/>
            <person name="Lindquist E."/>
            <person name="Lopez J."/>
            <person name="Manak J.R."/>
            <person name="Muller J."/>
            <person name="Pangilinan J."/>
            <person name="Patwardhan R.P."/>
            <person name="Pitluck S."/>
            <person name="Pritham E.J."/>
            <person name="Rechtsteiner A."/>
            <person name="Rho M."/>
            <person name="Rogozin I.B."/>
            <person name="Sakarya O."/>
            <person name="Salamov A."/>
            <person name="Schaack S."/>
            <person name="Shapiro H."/>
            <person name="Shiga Y."/>
            <person name="Skalitzky C."/>
            <person name="Smith Z."/>
            <person name="Souvorov A."/>
            <person name="Sung W."/>
            <person name="Tang Z."/>
            <person name="Tsuchiya D."/>
            <person name="Tu H."/>
            <person name="Vos H."/>
            <person name="Wang M."/>
            <person name="Wolf Y.I."/>
            <person name="Yamagata H."/>
            <person name="Yamada T."/>
            <person name="Ye Y."/>
            <person name="Shaw J.R."/>
            <person name="Andrews J."/>
            <person name="Crease T.J."/>
            <person name="Tang H."/>
            <person name="Lucas S.M."/>
            <person name="Robertson H.M."/>
            <person name="Bork P."/>
            <person name="Koonin E.V."/>
            <person name="Zdobnov E.M."/>
            <person name="Grigoriev I.V."/>
            <person name="Lynch M."/>
            <person name="Boore J.L."/>
        </authorList>
    </citation>
    <scope>NUCLEOTIDE SEQUENCE [LARGE SCALE GENOMIC DNA]</scope>
</reference>
<feature type="compositionally biased region" description="Polar residues" evidence="1">
    <location>
        <begin position="60"/>
        <end position="69"/>
    </location>
</feature>
<dbReference type="HOGENOM" id="CLU_1476591_0_0_1"/>
<feature type="compositionally biased region" description="Polar residues" evidence="1">
    <location>
        <begin position="113"/>
        <end position="131"/>
    </location>
</feature>
<name>E9HNX7_DAPPU</name>
<dbReference type="AlphaFoldDB" id="E9HNX7"/>
<dbReference type="EMBL" id="GL732700">
    <property type="protein sequence ID" value="EFX66556.1"/>
    <property type="molecule type" value="Genomic_DNA"/>
</dbReference>
<dbReference type="InParanoid" id="E9HNX7"/>
<keyword evidence="3" id="KW-1185">Reference proteome</keyword>
<protein>
    <submittedName>
        <fullName evidence="2">Uncharacterized protein</fullName>
    </submittedName>
</protein>
<organism evidence="2 3">
    <name type="scientific">Daphnia pulex</name>
    <name type="common">Water flea</name>
    <dbReference type="NCBI Taxonomy" id="6669"/>
    <lineage>
        <taxon>Eukaryota</taxon>
        <taxon>Metazoa</taxon>
        <taxon>Ecdysozoa</taxon>
        <taxon>Arthropoda</taxon>
        <taxon>Crustacea</taxon>
        <taxon>Branchiopoda</taxon>
        <taxon>Diplostraca</taxon>
        <taxon>Cladocera</taxon>
        <taxon>Anomopoda</taxon>
        <taxon>Daphniidae</taxon>
        <taxon>Daphnia</taxon>
    </lineage>
</organism>
<proteinExistence type="predicted"/>